<proteinExistence type="predicted"/>
<reference evidence="3" key="1">
    <citation type="submission" date="2022-11" db="EMBL/GenBank/DDBJ databases">
        <authorList>
            <person name="Somphong A."/>
            <person name="Phongsopitanun W."/>
        </authorList>
    </citation>
    <scope>NUCLEOTIDE SEQUENCE</scope>
    <source>
        <strain evidence="3">Pm04-4</strain>
    </source>
</reference>
<accession>A0ABT4B5N7</accession>
<evidence type="ECO:0000313" key="3">
    <source>
        <dbReference type="EMBL" id="MCY1141816.1"/>
    </source>
</evidence>
<sequence>MIPGSPATAGLRRQLTELGETARTGALHVGGRPGGVLYLVAGRIAYAETPASPGLGDRLVASGRVAAATWQAALAEGRGAHRVGRLLLRDGAIGQNELALRVVAAIADATHELLQSAEAPVRFVPGERHWLGPIDGADLGGLGHLTAHRLRIGRGHNAAPPGHARRPSTMTHSGCD</sequence>
<evidence type="ECO:0000313" key="4">
    <source>
        <dbReference type="Proteomes" id="UP001151002"/>
    </source>
</evidence>
<keyword evidence="4" id="KW-1185">Reference proteome</keyword>
<dbReference type="Proteomes" id="UP001151002">
    <property type="component" value="Unassembled WGS sequence"/>
</dbReference>
<protein>
    <recommendedName>
        <fullName evidence="2">PatA-like N-terminal domain-containing protein</fullName>
    </recommendedName>
</protein>
<dbReference type="RefSeq" id="WP_267566212.1">
    <property type="nucleotide sequence ID" value="NZ_JAPNTZ010000010.1"/>
</dbReference>
<dbReference type="Pfam" id="PF14332">
    <property type="entry name" value="DUF4388"/>
    <property type="match status" value="1"/>
</dbReference>
<dbReference type="InterPro" id="IPR025497">
    <property type="entry name" value="PatA-like_N"/>
</dbReference>
<evidence type="ECO:0000256" key="1">
    <source>
        <dbReference type="SAM" id="MobiDB-lite"/>
    </source>
</evidence>
<gene>
    <name evidence="3" type="ORF">OWR29_27790</name>
</gene>
<name>A0ABT4B5N7_9ACTN</name>
<dbReference type="EMBL" id="JAPNTZ010000010">
    <property type="protein sequence ID" value="MCY1141816.1"/>
    <property type="molecule type" value="Genomic_DNA"/>
</dbReference>
<evidence type="ECO:0000259" key="2">
    <source>
        <dbReference type="Pfam" id="PF14332"/>
    </source>
</evidence>
<feature type="domain" description="PatA-like N-terminal" evidence="2">
    <location>
        <begin position="18"/>
        <end position="128"/>
    </location>
</feature>
<organism evidence="3 4">
    <name type="scientific">Paractinoplanes pyxinae</name>
    <dbReference type="NCBI Taxonomy" id="2997416"/>
    <lineage>
        <taxon>Bacteria</taxon>
        <taxon>Bacillati</taxon>
        <taxon>Actinomycetota</taxon>
        <taxon>Actinomycetes</taxon>
        <taxon>Micromonosporales</taxon>
        <taxon>Micromonosporaceae</taxon>
        <taxon>Paractinoplanes</taxon>
    </lineage>
</organism>
<feature type="region of interest" description="Disordered" evidence="1">
    <location>
        <begin position="154"/>
        <end position="176"/>
    </location>
</feature>
<comment type="caution">
    <text evidence="3">The sequence shown here is derived from an EMBL/GenBank/DDBJ whole genome shotgun (WGS) entry which is preliminary data.</text>
</comment>